<dbReference type="Gene3D" id="3.40.190.10">
    <property type="entry name" value="Periplasmic binding protein-like II"/>
    <property type="match status" value="2"/>
</dbReference>
<dbReference type="EMBL" id="JAGGJU010000004">
    <property type="protein sequence ID" value="MBP1850374.1"/>
    <property type="molecule type" value="Genomic_DNA"/>
</dbReference>
<dbReference type="CDD" id="cd13536">
    <property type="entry name" value="PBP2_EcModA"/>
    <property type="match status" value="1"/>
</dbReference>
<dbReference type="NCBIfam" id="NF007958">
    <property type="entry name" value="PRK10677.1"/>
    <property type="match status" value="1"/>
</dbReference>
<feature type="signal peptide" evidence="4">
    <location>
        <begin position="1"/>
        <end position="28"/>
    </location>
</feature>
<dbReference type="PANTHER" id="PTHR30632:SF17">
    <property type="entry name" value="MOLYBDATE-BINDING PROTEIN MODA"/>
    <property type="match status" value="1"/>
</dbReference>
<gene>
    <name evidence="5" type="ORF">J2Z17_001808</name>
</gene>
<evidence type="ECO:0000313" key="5">
    <source>
        <dbReference type="EMBL" id="MBP1850374.1"/>
    </source>
</evidence>
<name>A0ABS4DXF5_9HYPH</name>
<dbReference type="RefSeq" id="WP_209944025.1">
    <property type="nucleotide sequence ID" value="NZ_JAGGJU010000004.1"/>
</dbReference>
<sequence>MSIKSRFQGAARRLGLALALTAVPLAGAYAKDVTVFAAASLKDVMGEIAGSWKTETGKTVKLSFAASSALAKQIEQGAPADLYLSADLKWMDYLEKQGLIDSASRRNLLGNAIVLIAPKDADTSIRIGKDFPLAEALGDEHLAMGNTDAVPAGIYGKQALTSLGVWNSVKGKIAQADNVRAALLLVSRGEAPLGIVYSTDAKADPGVKVVDSFPEDSHTPIIYPAARLKAGDNEDATAFLEYLSSPKAVEAFKAAGFTALGAGH</sequence>
<evidence type="ECO:0000256" key="1">
    <source>
        <dbReference type="ARBA" id="ARBA00009175"/>
    </source>
</evidence>
<dbReference type="PANTHER" id="PTHR30632">
    <property type="entry name" value="MOLYBDATE-BINDING PERIPLASMIC PROTEIN"/>
    <property type="match status" value="1"/>
</dbReference>
<dbReference type="InterPro" id="IPR005950">
    <property type="entry name" value="ModA"/>
</dbReference>
<keyword evidence="3 4" id="KW-0732">Signal</keyword>
<evidence type="ECO:0000256" key="2">
    <source>
        <dbReference type="ARBA" id="ARBA00022723"/>
    </source>
</evidence>
<dbReference type="PIRSF" id="PIRSF004846">
    <property type="entry name" value="ModA"/>
    <property type="match status" value="1"/>
</dbReference>
<dbReference type="SUPFAM" id="SSF53850">
    <property type="entry name" value="Periplasmic binding protein-like II"/>
    <property type="match status" value="1"/>
</dbReference>
<reference evidence="5 6" key="1">
    <citation type="submission" date="2021-03" db="EMBL/GenBank/DDBJ databases">
        <title>Genomic Encyclopedia of Type Strains, Phase IV (KMG-IV): sequencing the most valuable type-strain genomes for metagenomic binning, comparative biology and taxonomic classification.</title>
        <authorList>
            <person name="Goeker M."/>
        </authorList>
    </citation>
    <scope>NUCLEOTIDE SEQUENCE [LARGE SCALE GENOMIC DNA]</scope>
    <source>
        <strain evidence="5 6">DSM 21600</strain>
    </source>
</reference>
<organism evidence="5 6">
    <name type="scientific">Rhizobium halophytocola</name>
    <dbReference type="NCBI Taxonomy" id="735519"/>
    <lineage>
        <taxon>Bacteria</taxon>
        <taxon>Pseudomonadati</taxon>
        <taxon>Pseudomonadota</taxon>
        <taxon>Alphaproteobacteria</taxon>
        <taxon>Hyphomicrobiales</taxon>
        <taxon>Rhizobiaceae</taxon>
        <taxon>Rhizobium/Agrobacterium group</taxon>
        <taxon>Rhizobium</taxon>
    </lineage>
</organism>
<proteinExistence type="inferred from homology"/>
<evidence type="ECO:0000256" key="3">
    <source>
        <dbReference type="ARBA" id="ARBA00022729"/>
    </source>
</evidence>
<protein>
    <submittedName>
        <fullName evidence="5">Molybdate transport system substrate-binding protein</fullName>
    </submittedName>
</protein>
<dbReference type="NCBIfam" id="TIGR01256">
    <property type="entry name" value="modA"/>
    <property type="match status" value="1"/>
</dbReference>
<evidence type="ECO:0000256" key="4">
    <source>
        <dbReference type="SAM" id="SignalP"/>
    </source>
</evidence>
<comment type="similarity">
    <text evidence="1">Belongs to the bacterial solute-binding protein ModA family.</text>
</comment>
<evidence type="ECO:0000313" key="6">
    <source>
        <dbReference type="Proteomes" id="UP000759443"/>
    </source>
</evidence>
<dbReference type="Pfam" id="PF13531">
    <property type="entry name" value="SBP_bac_11"/>
    <property type="match status" value="1"/>
</dbReference>
<dbReference type="InterPro" id="IPR050682">
    <property type="entry name" value="ModA/WtpA"/>
</dbReference>
<keyword evidence="2" id="KW-0479">Metal-binding</keyword>
<accession>A0ABS4DXF5</accession>
<feature type="chain" id="PRO_5046858141" evidence="4">
    <location>
        <begin position="29"/>
        <end position="264"/>
    </location>
</feature>
<keyword evidence="6" id="KW-1185">Reference proteome</keyword>
<dbReference type="Proteomes" id="UP000759443">
    <property type="component" value="Unassembled WGS sequence"/>
</dbReference>
<comment type="caution">
    <text evidence="5">The sequence shown here is derived from an EMBL/GenBank/DDBJ whole genome shotgun (WGS) entry which is preliminary data.</text>
</comment>